<name>A0A3M2L246_9NOCA</name>
<evidence type="ECO:0000313" key="2">
    <source>
        <dbReference type="EMBL" id="RMI31707.1"/>
    </source>
</evidence>
<protein>
    <recommendedName>
        <fullName evidence="4">Secreted protein</fullName>
    </recommendedName>
</protein>
<comment type="caution">
    <text evidence="2">The sequence shown here is derived from an EMBL/GenBank/DDBJ whole genome shotgun (WGS) entry which is preliminary data.</text>
</comment>
<evidence type="ECO:0000256" key="1">
    <source>
        <dbReference type="SAM" id="SignalP"/>
    </source>
</evidence>
<dbReference type="EMBL" id="RFFH01000006">
    <property type="protein sequence ID" value="RMI31707.1"/>
    <property type="molecule type" value="Genomic_DNA"/>
</dbReference>
<dbReference type="AlphaFoldDB" id="A0A3M2L246"/>
<dbReference type="Proteomes" id="UP000279275">
    <property type="component" value="Unassembled WGS sequence"/>
</dbReference>
<reference evidence="2 3" key="1">
    <citation type="submission" date="2018-10" db="EMBL/GenBank/DDBJ databases">
        <title>Isolation from cow dung.</title>
        <authorList>
            <person name="Ling L."/>
        </authorList>
    </citation>
    <scope>NUCLEOTIDE SEQUENCE [LARGE SCALE GENOMIC DNA]</scope>
    <source>
        <strain evidence="2 3">NEAU-LL90</strain>
    </source>
</reference>
<feature type="signal peptide" evidence="1">
    <location>
        <begin position="1"/>
        <end position="31"/>
    </location>
</feature>
<sequence length="178" mass="16471">MSARTSTSFRLGYALVGCAAATIAAAGPALADASTAAPAAATAADIDVLPGTTPTCSSGPTINTGSAGIDGAAAFFLSPASGFGANAGCTAVGAFLAQLWTALGSGSANGSSTLSSNLDPGSATRILGSLSSLGWTNVSTGSIGALVGAAGQGSVTVGNGVTGSAGLIPGSVIPVPVP</sequence>
<feature type="chain" id="PRO_5018055679" description="Secreted protein" evidence="1">
    <location>
        <begin position="32"/>
        <end position="178"/>
    </location>
</feature>
<keyword evidence="1" id="KW-0732">Signal</keyword>
<evidence type="ECO:0008006" key="4">
    <source>
        <dbReference type="Google" id="ProtNLM"/>
    </source>
</evidence>
<evidence type="ECO:0000313" key="3">
    <source>
        <dbReference type="Proteomes" id="UP000279275"/>
    </source>
</evidence>
<gene>
    <name evidence="2" type="ORF">EBN03_15990</name>
</gene>
<accession>A0A3M2L246</accession>
<organism evidence="2 3">
    <name type="scientific">Nocardia stercoris</name>
    <dbReference type="NCBI Taxonomy" id="2483361"/>
    <lineage>
        <taxon>Bacteria</taxon>
        <taxon>Bacillati</taxon>
        <taxon>Actinomycetota</taxon>
        <taxon>Actinomycetes</taxon>
        <taxon>Mycobacteriales</taxon>
        <taxon>Nocardiaceae</taxon>
        <taxon>Nocardia</taxon>
    </lineage>
</organism>
<proteinExistence type="predicted"/>
<keyword evidence="3" id="KW-1185">Reference proteome</keyword>
<dbReference type="RefSeq" id="WP_122188842.1">
    <property type="nucleotide sequence ID" value="NZ_RFFH01000006.1"/>
</dbReference>